<dbReference type="EMBL" id="CP011071">
    <property type="protein sequence ID" value="AKA34961.1"/>
    <property type="molecule type" value="Genomic_DNA"/>
</dbReference>
<accession>A0A0D5YSY1</accession>
<organism evidence="2 3">
    <name type="scientific">Flagellimonas lutaonensis</name>
    <dbReference type="NCBI Taxonomy" id="516051"/>
    <lineage>
        <taxon>Bacteria</taxon>
        <taxon>Pseudomonadati</taxon>
        <taxon>Bacteroidota</taxon>
        <taxon>Flavobacteriia</taxon>
        <taxon>Flavobacteriales</taxon>
        <taxon>Flavobacteriaceae</taxon>
        <taxon>Flagellimonas</taxon>
    </lineage>
</organism>
<keyword evidence="3" id="KW-1185">Reference proteome</keyword>
<evidence type="ECO:0000313" key="3">
    <source>
        <dbReference type="Proteomes" id="UP000032726"/>
    </source>
</evidence>
<dbReference type="HOGENOM" id="CLU_1249771_0_0_10"/>
<protein>
    <recommendedName>
        <fullName evidence="1">RiboL-PSP-HEPN domain-containing protein</fullName>
    </recommendedName>
</protein>
<gene>
    <name evidence="2" type="ORF">VC82_1333</name>
</gene>
<dbReference type="Pfam" id="PF18735">
    <property type="entry name" value="HEPN_RiboL-PSP"/>
    <property type="match status" value="1"/>
</dbReference>
<dbReference type="RefSeq" id="WP_045801671.1">
    <property type="nucleotide sequence ID" value="NZ_CP011071.1"/>
</dbReference>
<dbReference type="KEGG" id="mlt:VC82_1333"/>
<sequence>MPSHSYLDLLALYEDVDKLSETHLKFTKGKRGRKKLGYLTRSAVVMLCAAWERYNENLLLEAIDLILNKGISANELPKKVKQNISRKVKENKNEVYPIELADDGWKNLWKGYAVNDTEALHTPNSEKLEVLFRRNLGIENYTTLWKSEHIVRIDELVKVRGAIAHNGSKAKYVRINQLRKYSTLVKDNSIEIDYNINQLLYKEYGVKSWKTTYYLDFNDQKKNM</sequence>
<dbReference type="Proteomes" id="UP000032726">
    <property type="component" value="Chromosome"/>
</dbReference>
<proteinExistence type="predicted"/>
<reference evidence="2 3" key="1">
    <citation type="submission" date="2015-03" db="EMBL/GenBank/DDBJ databases">
        <title>Complete genome sequence of Muricauda lutaonensis CC-HSB-11T, isolated from a coastal hot spring.</title>
        <authorList>
            <person name="Kim K.M."/>
        </authorList>
    </citation>
    <scope>NUCLEOTIDE SEQUENCE [LARGE SCALE GENOMIC DNA]</scope>
    <source>
        <strain evidence="2 3">CC-HSB-11</strain>
    </source>
</reference>
<name>A0A0D5YSY1_9FLAO</name>
<dbReference type="AlphaFoldDB" id="A0A0D5YSY1"/>
<dbReference type="InterPro" id="IPR041519">
    <property type="entry name" value="HEPN_RiboL-PSP"/>
</dbReference>
<dbReference type="OrthoDB" id="6990533at2"/>
<evidence type="ECO:0000313" key="2">
    <source>
        <dbReference type="EMBL" id="AKA34961.1"/>
    </source>
</evidence>
<feature type="domain" description="RiboL-PSP-HEPN" evidence="1">
    <location>
        <begin position="13"/>
        <end position="193"/>
    </location>
</feature>
<evidence type="ECO:0000259" key="1">
    <source>
        <dbReference type="Pfam" id="PF18735"/>
    </source>
</evidence>